<sequence length="275" mass="30360">MSMSLTDVRLNTFSSQYVNCPGIASSDPPLTSPDSDFGSFSGSTPRLPVFHPYVRPRPLSPPLLTVLGHQILRHAVPLVSIALWFKTMISLSRVADLLQRKQYLHRLLPDIMEPLVMQAACPSESLKALYLSIKEGLADPRDMKIRPYKPEDLTAKEGQPDAADIIFNHPGYSDFSSHHIKLIAIALLSARESSFDHSDHIASSDNRHRDGAAVMLLAVAIRRYKSDRITYCGSAVDDSSVVSAGVGERPLKWVAGRRLGPAEEQVRLSSWVMCS</sequence>
<comment type="caution">
    <text evidence="1">The sequence shown here is derived from an EMBL/GenBank/DDBJ whole genome shotgun (WGS) entry which is preliminary data.</text>
</comment>
<evidence type="ECO:0000313" key="2">
    <source>
        <dbReference type="Proteomes" id="UP000270866"/>
    </source>
</evidence>
<protein>
    <submittedName>
        <fullName evidence="1">Uncharacterized protein</fullName>
    </submittedName>
</protein>
<name>A0A3L6NFX7_FUSOX</name>
<proteinExistence type="predicted"/>
<gene>
    <name evidence="1" type="ORF">BFJ65_g9951</name>
</gene>
<dbReference type="EMBL" id="MRCU01000006">
    <property type="protein sequence ID" value="RKK16387.1"/>
    <property type="molecule type" value="Genomic_DNA"/>
</dbReference>
<accession>A0A3L6NFX7</accession>
<evidence type="ECO:0000313" key="1">
    <source>
        <dbReference type="EMBL" id="RKK16387.1"/>
    </source>
</evidence>
<dbReference type="AlphaFoldDB" id="A0A3L6NFX7"/>
<organism evidence="1 2">
    <name type="scientific">Fusarium oxysporum f. sp. cepae</name>
    <dbReference type="NCBI Taxonomy" id="396571"/>
    <lineage>
        <taxon>Eukaryota</taxon>
        <taxon>Fungi</taxon>
        <taxon>Dikarya</taxon>
        <taxon>Ascomycota</taxon>
        <taxon>Pezizomycotina</taxon>
        <taxon>Sordariomycetes</taxon>
        <taxon>Hypocreomycetidae</taxon>
        <taxon>Hypocreales</taxon>
        <taxon>Nectriaceae</taxon>
        <taxon>Fusarium</taxon>
        <taxon>Fusarium oxysporum species complex</taxon>
    </lineage>
</organism>
<dbReference type="Proteomes" id="UP000270866">
    <property type="component" value="Chromosome 8"/>
</dbReference>
<reference evidence="1 2" key="1">
    <citation type="journal article" date="2018" name="Sci. Rep.">
        <title>Characterisation of pathogen-specific regions and novel effector candidates in Fusarium oxysporum f. sp. cepae.</title>
        <authorList>
            <person name="Armitage A.D."/>
            <person name="Taylor A."/>
            <person name="Sobczyk M.K."/>
            <person name="Baxter L."/>
            <person name="Greenfield B.P."/>
            <person name="Bates H.J."/>
            <person name="Wilson F."/>
            <person name="Jackson A.C."/>
            <person name="Ott S."/>
            <person name="Harrison R.J."/>
            <person name="Clarkson J.P."/>
        </authorList>
    </citation>
    <scope>NUCLEOTIDE SEQUENCE [LARGE SCALE GENOMIC DNA]</scope>
    <source>
        <strain evidence="1 2">FoC_Fus2</strain>
    </source>
</reference>